<evidence type="ECO:0000256" key="3">
    <source>
        <dbReference type="ARBA" id="ARBA00022664"/>
    </source>
</evidence>
<comment type="similarity">
    <text evidence="7">Belongs to the RSE1 family.</text>
</comment>
<evidence type="ECO:0000313" key="14">
    <source>
        <dbReference type="EMBL" id="PWN94459.1"/>
    </source>
</evidence>
<sequence length="1229" mass="134133">MHLYNLALVAPSNITAACVGQFSGTRTQEIAVCRAGARIELLRPDTTAGRAASICEQQAFGTVRSMANFRLTGGSKDYLILGSDSGRIVILEFDTKLLQFTVVHSETFGRSGSRRIVPGQYLAVDPKGRAVLIGAIEKAKLVYILNRDAAANLTISSPLEAHRPNAIIHAITGVDVGYENPVFAALEVGYEESDRDPTGAAFDAAEKLLTYYELDLGLNHVVRRWTSPVDPRSSHLIPVPGGYNQTSERWEGPSGVLVCAEDYITYKHSVGEEHRIPIPRRHNPVENDAERRGTIITGSVCHRMKSGFFFLVQNEDGDLFKITIEHDGEDMRSLKIKYFDTVPIASSLCILRAGLLFVASESGPSFIYSFQKLGDDDDLPEYSSTHYPDFGVGDRAPEVPTFTPRPLENLVQTDELPALDPILDAKVLNPLGTDSPQIFTACGRGPRSSFKMLQHGLEVQEAISSDLPGVPNAVWTTKLQSDDQYDAYIILSFVNGTLVLSIGETIEEVGDSGFLTSAPTLAVQQLGADALLQVHPHGIRHVMADKRVTEWTTPAAQDGSPTQIVAAATNSRQVVLALAPTNELVYFELDMDGQLNEYQERKSMGSRVLTLSIADVPEGRQRTPYLAVGCEDQTVRIISLDPDSTLASISIQALTAPANSICIAEMEDTVIDRNHATLFVNIGLTNGVLLRTVLDPISGQLTDTRTRFLGAKPVRLVRVRLQGTQTAVLALSSRPWLSYTHQSRTHFTPLIFEALDHAWTFSAEMCPQGLIGIVGGSLRIFTIPTLGTKLKSDSISLSYTPRRFVNHPERSNLFYIAESDHRTLSPWAQQQRLGQLGRELKPSQRGVLDLPASEFGPVRAEAGQWSSCLRVVDVKDMSTAFRLELDNNEAAFCVALVPFASGGAANGAGHGAEPYLVVGSAVEAHVSPRAVRQAYLSVYKLTDEGRGLELLQKTEVDELPTVLRPFQGRLLAGVGKALRIYELGKKKLLRKCENKNFPTAIVSLQTQGTRIIVGDQAESLIYVTYKAAANRLIIFADDVVARWTTATAMLDYDTVASGDKFGNVFVSRLDSAVSTAVDEDSSGLSILHEKPFLQGAPHKTDLVAHFHIGDIVTSMTRTSLVPGGREVLLYTGLNGTVGALVPFVAKEDVETLSTLEMHMRQEATSSIVGRDHLAFRGYYAPVKAVVDGDLCETFGQLPVTKQRAIGEELDRTPAEVNKKLEQLRTTSAF</sequence>
<dbReference type="Pfam" id="PF23726">
    <property type="entry name" value="Beta-prop_RSE1_2nd"/>
    <property type="match status" value="1"/>
</dbReference>
<dbReference type="FunFam" id="2.130.10.10:FF:000628">
    <property type="entry name" value="Pre-mRNA-splicing factor RSE1"/>
    <property type="match status" value="1"/>
</dbReference>
<organism evidence="14 15">
    <name type="scientific">Tilletiopsis washingtonensis</name>
    <dbReference type="NCBI Taxonomy" id="58919"/>
    <lineage>
        <taxon>Eukaryota</taxon>
        <taxon>Fungi</taxon>
        <taxon>Dikarya</taxon>
        <taxon>Basidiomycota</taxon>
        <taxon>Ustilaginomycotina</taxon>
        <taxon>Exobasidiomycetes</taxon>
        <taxon>Entylomatales</taxon>
        <taxon>Entylomatales incertae sedis</taxon>
        <taxon>Tilletiopsis</taxon>
    </lineage>
</organism>
<accession>A0A316YYX5</accession>
<dbReference type="GO" id="GO:0003676">
    <property type="term" value="F:nucleic acid binding"/>
    <property type="evidence" value="ECO:0007669"/>
    <property type="project" value="InterPro"/>
</dbReference>
<comment type="function">
    <text evidence="9">Involved in pre-mRNA splicing and cell cycle control.</text>
</comment>
<dbReference type="InterPro" id="IPR004871">
    <property type="entry name" value="RSE1/DDB1/CPSF1_C"/>
</dbReference>
<evidence type="ECO:0000256" key="2">
    <source>
        <dbReference type="ARBA" id="ARBA00011524"/>
    </source>
</evidence>
<dbReference type="Pfam" id="PF10433">
    <property type="entry name" value="Beta-prop_RSE1_1st"/>
    <property type="match status" value="1"/>
</dbReference>
<gene>
    <name evidence="14" type="ORF">FA09DRAFT_363705</name>
</gene>
<keyword evidence="5" id="KW-0508">mRNA splicing</keyword>
<dbReference type="AlphaFoldDB" id="A0A316YYX5"/>
<dbReference type="GO" id="GO:0008380">
    <property type="term" value="P:RNA splicing"/>
    <property type="evidence" value="ECO:0007669"/>
    <property type="project" value="UniProtKB-KW"/>
</dbReference>
<feature type="domain" description="RSE1/DDB1/CPSF1 first beta-propeller" evidence="12">
    <location>
        <begin position="14"/>
        <end position="380"/>
    </location>
</feature>
<dbReference type="Gene3D" id="2.130.10.10">
    <property type="entry name" value="YVTN repeat-like/Quinoprotein amine dehydrogenase"/>
    <property type="match status" value="3"/>
</dbReference>
<reference evidence="14 15" key="1">
    <citation type="journal article" date="2018" name="Mol. Biol. Evol.">
        <title>Broad Genomic Sampling Reveals a Smut Pathogenic Ancestry of the Fungal Clade Ustilaginomycotina.</title>
        <authorList>
            <person name="Kijpornyongpan T."/>
            <person name="Mondo S.J."/>
            <person name="Barry K."/>
            <person name="Sandor L."/>
            <person name="Lee J."/>
            <person name="Lipzen A."/>
            <person name="Pangilinan J."/>
            <person name="LaButti K."/>
            <person name="Hainaut M."/>
            <person name="Henrissat B."/>
            <person name="Grigoriev I.V."/>
            <person name="Spatafora J.W."/>
            <person name="Aime M.C."/>
        </authorList>
    </citation>
    <scope>NUCLEOTIDE SEQUENCE [LARGE SCALE GENOMIC DNA]</scope>
    <source>
        <strain evidence="14 15">MCA 4186</strain>
    </source>
</reference>
<dbReference type="InterPro" id="IPR058543">
    <property type="entry name" value="Beta-prop_RSE1/DDB1/CPSF1_2nd"/>
</dbReference>
<evidence type="ECO:0000256" key="5">
    <source>
        <dbReference type="ARBA" id="ARBA00023187"/>
    </source>
</evidence>
<evidence type="ECO:0000259" key="13">
    <source>
        <dbReference type="Pfam" id="PF23726"/>
    </source>
</evidence>
<evidence type="ECO:0000259" key="12">
    <source>
        <dbReference type="Pfam" id="PF10433"/>
    </source>
</evidence>
<dbReference type="RefSeq" id="XP_025594738.1">
    <property type="nucleotide sequence ID" value="XM_025745620.1"/>
</dbReference>
<evidence type="ECO:0000256" key="7">
    <source>
        <dbReference type="ARBA" id="ARBA00038266"/>
    </source>
</evidence>
<dbReference type="STRING" id="58919.A0A316YYX5"/>
<evidence type="ECO:0000259" key="11">
    <source>
        <dbReference type="Pfam" id="PF03178"/>
    </source>
</evidence>
<comment type="subcellular location">
    <subcellularLocation>
        <location evidence="1">Nucleus</location>
    </subcellularLocation>
</comment>
<dbReference type="SUPFAM" id="SSF50978">
    <property type="entry name" value="WD40 repeat-like"/>
    <property type="match status" value="1"/>
</dbReference>
<dbReference type="Proteomes" id="UP000245946">
    <property type="component" value="Unassembled WGS sequence"/>
</dbReference>
<dbReference type="InterPro" id="IPR036322">
    <property type="entry name" value="WD40_repeat_dom_sf"/>
</dbReference>
<dbReference type="InterPro" id="IPR050358">
    <property type="entry name" value="RSE1/DDB1/CFT1"/>
</dbReference>
<feature type="domain" description="RSE1/DDB1/CPSF1 second beta-propeller" evidence="13">
    <location>
        <begin position="460"/>
        <end position="783"/>
    </location>
</feature>
<evidence type="ECO:0000256" key="9">
    <source>
        <dbReference type="ARBA" id="ARBA00055157"/>
    </source>
</evidence>
<keyword evidence="3" id="KW-0507">mRNA processing</keyword>
<evidence type="ECO:0000256" key="10">
    <source>
        <dbReference type="ARBA" id="ARBA00068521"/>
    </source>
</evidence>
<keyword evidence="6" id="KW-0539">Nucleus</keyword>
<dbReference type="InterPro" id="IPR018846">
    <property type="entry name" value="Beta-prop_RSE1/DDB1/CPSF1_1st"/>
</dbReference>
<dbReference type="GeneID" id="37273164"/>
<dbReference type="Pfam" id="PF03178">
    <property type="entry name" value="CPSF_A"/>
    <property type="match status" value="1"/>
</dbReference>
<dbReference type="FunFam" id="2.130.10.10:FF:001143">
    <property type="entry name" value="Pre-mRNA-splicing factor rse-1, putative"/>
    <property type="match status" value="1"/>
</dbReference>
<dbReference type="PANTHER" id="PTHR10644">
    <property type="entry name" value="DNA REPAIR/RNA PROCESSING CPSF FAMILY"/>
    <property type="match status" value="1"/>
</dbReference>
<name>A0A316YYX5_9BASI</name>
<evidence type="ECO:0000256" key="1">
    <source>
        <dbReference type="ARBA" id="ARBA00004123"/>
    </source>
</evidence>
<evidence type="ECO:0000256" key="6">
    <source>
        <dbReference type="ARBA" id="ARBA00023242"/>
    </source>
</evidence>
<evidence type="ECO:0000256" key="4">
    <source>
        <dbReference type="ARBA" id="ARBA00022728"/>
    </source>
</evidence>
<proteinExistence type="inferred from homology"/>
<comment type="subunit">
    <text evidence="2">Associated with the spliceosome.</text>
</comment>
<keyword evidence="15" id="KW-1185">Reference proteome</keyword>
<protein>
    <recommendedName>
        <fullName evidence="8">Pre-mRNA-splicing factor RSE1</fullName>
    </recommendedName>
    <alternativeName>
        <fullName evidence="10">Pre-mRNA-splicing factor rse1</fullName>
    </alternativeName>
</protein>
<evidence type="ECO:0000256" key="8">
    <source>
        <dbReference type="ARBA" id="ARBA00040134"/>
    </source>
</evidence>
<keyword evidence="4" id="KW-0747">Spliceosome</keyword>
<dbReference type="GO" id="GO:0005681">
    <property type="term" value="C:spliceosomal complex"/>
    <property type="evidence" value="ECO:0007669"/>
    <property type="project" value="UniProtKB-KW"/>
</dbReference>
<evidence type="ECO:0000313" key="15">
    <source>
        <dbReference type="Proteomes" id="UP000245946"/>
    </source>
</evidence>
<dbReference type="GO" id="GO:0006397">
    <property type="term" value="P:mRNA processing"/>
    <property type="evidence" value="ECO:0007669"/>
    <property type="project" value="UniProtKB-KW"/>
</dbReference>
<dbReference type="EMBL" id="KZ819314">
    <property type="protein sequence ID" value="PWN94459.1"/>
    <property type="molecule type" value="Genomic_DNA"/>
</dbReference>
<dbReference type="OrthoDB" id="436637at2759"/>
<feature type="domain" description="RSE1/DDB1/CPSF1 C-terminal" evidence="11">
    <location>
        <begin position="867"/>
        <end position="1195"/>
    </location>
</feature>
<dbReference type="InterPro" id="IPR015943">
    <property type="entry name" value="WD40/YVTN_repeat-like_dom_sf"/>
</dbReference>